<feature type="compositionally biased region" description="Polar residues" evidence="1">
    <location>
        <begin position="48"/>
        <end position="71"/>
    </location>
</feature>
<keyword evidence="4" id="KW-1185">Reference proteome</keyword>
<sequence length="346" mass="39476">MLEKLLHYAVARGGMVALVIFILTSRSNFKSLDLLELSDRIRADRLGSRNTHQQAGNGVGGNDNSSTSSNAEAKGDETPNRSEDSKKGTARPEENKSRKDHLRHDVDNAGHETNMRAGTILTLEEVGVIEPRARLELRGWSRQRFLGNWQALALSGIPHKPKALDPSTPLPVEEPKPYIIDYDNGSESRKREFLKTLATHSTELSQPCEPPEDFNSPVLFVNPFLDSDSVYRTPEVQEPDVFVPEVGDDEFITEEEYEVRVKRMEALYKYSFSMQTDDRRKKVKAWEGVDPLDVVKEGQIVKRYRVGDNWSPLRKIYAIILGKNWDGSMDYTFAYREDIEREYLEI</sequence>
<dbReference type="Proteomes" id="UP001383192">
    <property type="component" value="Unassembled WGS sequence"/>
</dbReference>
<proteinExistence type="predicted"/>
<dbReference type="EMBL" id="JAYKXP010000037">
    <property type="protein sequence ID" value="KAK7040401.1"/>
    <property type="molecule type" value="Genomic_DNA"/>
</dbReference>
<dbReference type="AlphaFoldDB" id="A0AAW0CMY5"/>
<comment type="caution">
    <text evidence="3">The sequence shown here is derived from an EMBL/GenBank/DDBJ whole genome shotgun (WGS) entry which is preliminary data.</text>
</comment>
<keyword evidence="2" id="KW-1133">Transmembrane helix</keyword>
<feature type="transmembrane region" description="Helical" evidence="2">
    <location>
        <begin position="6"/>
        <end position="24"/>
    </location>
</feature>
<evidence type="ECO:0000313" key="3">
    <source>
        <dbReference type="EMBL" id="KAK7040401.1"/>
    </source>
</evidence>
<accession>A0AAW0CMY5</accession>
<gene>
    <name evidence="3" type="ORF">VNI00_009879</name>
</gene>
<evidence type="ECO:0000313" key="4">
    <source>
        <dbReference type="Proteomes" id="UP001383192"/>
    </source>
</evidence>
<name>A0AAW0CMY5_9AGAR</name>
<feature type="compositionally biased region" description="Basic and acidic residues" evidence="1">
    <location>
        <begin position="73"/>
        <end position="113"/>
    </location>
</feature>
<evidence type="ECO:0000256" key="1">
    <source>
        <dbReference type="SAM" id="MobiDB-lite"/>
    </source>
</evidence>
<evidence type="ECO:0000256" key="2">
    <source>
        <dbReference type="SAM" id="Phobius"/>
    </source>
</evidence>
<protein>
    <submittedName>
        <fullName evidence="3">Uncharacterized protein</fullName>
    </submittedName>
</protein>
<organism evidence="3 4">
    <name type="scientific">Paramarasmius palmivorus</name>
    <dbReference type="NCBI Taxonomy" id="297713"/>
    <lineage>
        <taxon>Eukaryota</taxon>
        <taxon>Fungi</taxon>
        <taxon>Dikarya</taxon>
        <taxon>Basidiomycota</taxon>
        <taxon>Agaricomycotina</taxon>
        <taxon>Agaricomycetes</taxon>
        <taxon>Agaricomycetidae</taxon>
        <taxon>Agaricales</taxon>
        <taxon>Marasmiineae</taxon>
        <taxon>Marasmiaceae</taxon>
        <taxon>Paramarasmius</taxon>
    </lineage>
</organism>
<reference evidence="3 4" key="1">
    <citation type="submission" date="2024-01" db="EMBL/GenBank/DDBJ databases">
        <title>A draft genome for a cacao thread blight-causing isolate of Paramarasmius palmivorus.</title>
        <authorList>
            <person name="Baruah I.K."/>
            <person name="Bukari Y."/>
            <person name="Amoako-Attah I."/>
            <person name="Meinhardt L.W."/>
            <person name="Bailey B.A."/>
            <person name="Cohen S.P."/>
        </authorList>
    </citation>
    <scope>NUCLEOTIDE SEQUENCE [LARGE SCALE GENOMIC DNA]</scope>
    <source>
        <strain evidence="3 4">GH-12</strain>
    </source>
</reference>
<keyword evidence="2" id="KW-0472">Membrane</keyword>
<feature type="region of interest" description="Disordered" evidence="1">
    <location>
        <begin position="46"/>
        <end position="113"/>
    </location>
</feature>
<keyword evidence="2" id="KW-0812">Transmembrane</keyword>